<keyword evidence="1" id="KW-0479">Metal-binding</keyword>
<dbReference type="PROSITE" id="PS51688">
    <property type="entry name" value="ICA"/>
    <property type="match status" value="1"/>
</dbReference>
<dbReference type="SUPFAM" id="SSF57903">
    <property type="entry name" value="FYVE/PHD zinc finger"/>
    <property type="match status" value="1"/>
</dbReference>
<dbReference type="InterPro" id="IPR030392">
    <property type="entry name" value="S74_ICA"/>
</dbReference>
<comment type="caution">
    <text evidence="8">The sequence shown here is derived from an EMBL/GenBank/DDBJ whole genome shotgun (WGS) entry which is preliminary data.</text>
</comment>
<gene>
    <name evidence="8" type="ORF">N0F65_007339</name>
</gene>
<feature type="domain" description="FYVE-type" evidence="6">
    <location>
        <begin position="537"/>
        <end position="598"/>
    </location>
</feature>
<evidence type="ECO:0000259" key="6">
    <source>
        <dbReference type="PROSITE" id="PS50178"/>
    </source>
</evidence>
<keyword evidence="9" id="KW-1185">Reference proteome</keyword>
<keyword evidence="3" id="KW-0862">Zinc</keyword>
<evidence type="ECO:0000259" key="7">
    <source>
        <dbReference type="PROSITE" id="PS51688"/>
    </source>
</evidence>
<dbReference type="PROSITE" id="PS50178">
    <property type="entry name" value="ZF_FYVE"/>
    <property type="match status" value="1"/>
</dbReference>
<evidence type="ECO:0000313" key="9">
    <source>
        <dbReference type="Proteomes" id="UP001146120"/>
    </source>
</evidence>
<dbReference type="InterPro" id="IPR023393">
    <property type="entry name" value="START-like_dom_sf"/>
</dbReference>
<sequence length="710" mass="78647">MNLTTSSSNNKTYPLLNLISTDNPSSFTGGVSATSADLSNITWNDKPSVGFTSQTHRFCFNIGTTQPYKSGYPHTYTLATSADAFAINVAPTPTSACLYLVSDTINKMMFNTNTPYSSSYGTAPVALRNSNVYIKASNALNDGSSSYDMSLFIESSNTSPVSFAFQLNNGANTTSTNAAYFYIWELKVSGVHWSMSSTGVSIKASNAILAGAGVYTTSDARIKKDFAPVDDSAVEGMLKVEPILYRCKNQDESIPLQLGYKTQDLIRQGLPHCIKYVEVEKRPIDDKETDLENVQYSVDYSKIEHVALRQEAVESFHELFTCMKLARNDSFATRIGGVSGQSSTTVMLCTVTKVYGTLEEVAELYVSTKSRIVLDFAKTKRLVDLAHPSPEHPLRSGGLRWSSWKTISKFVSDRDLCYLEYMDAFVDKQTGRRGWARCTKSIDHACCPASPLPNGPIRAELFCSGLIFQETNTPGVLELSTLVHVDTKNVPSWIGREVLKWRKKNALNLNHVLKITRRMKAGANRVHVCSRLVDHNGKEVRICRSCHDQISKWSRTRRCRQCEELLCKRCSAITYQDASEDKHKCSNRLCTDCSLSLDDPYDDSDEPDVVSIVNEDDLQLSPKPMAQTELTSASSFYFEQSGRTSLSSLSSTATYDNESFDMLEEPKISDCASCTSSGERELSHNSSFKSRPGSAGLFDLSYLDAFSTKS</sequence>
<dbReference type="PANTHER" id="PTHR13510:SF44">
    <property type="entry name" value="RABENOSYN-5"/>
    <property type="match status" value="1"/>
</dbReference>
<dbReference type="SUPFAM" id="SSF55961">
    <property type="entry name" value="Bet v1-like"/>
    <property type="match status" value="1"/>
</dbReference>
<evidence type="ECO:0000256" key="5">
    <source>
        <dbReference type="SAM" id="MobiDB-lite"/>
    </source>
</evidence>
<reference evidence="8" key="2">
    <citation type="journal article" date="2023" name="Microbiol Resour">
        <title>Decontamination and Annotation of the Draft Genome Sequence of the Oomycete Lagenidium giganteum ARSEF 373.</title>
        <authorList>
            <person name="Morgan W.R."/>
            <person name="Tartar A."/>
        </authorList>
    </citation>
    <scope>NUCLEOTIDE SEQUENCE</scope>
    <source>
        <strain evidence="8">ARSEF 373</strain>
    </source>
</reference>
<dbReference type="PANTHER" id="PTHR13510">
    <property type="entry name" value="FYVE-FINGER-CONTAINING RAB5 EFFECTOR PROTEIN RABENOSYN-5-RELATED"/>
    <property type="match status" value="1"/>
</dbReference>
<evidence type="ECO:0000256" key="1">
    <source>
        <dbReference type="ARBA" id="ARBA00022723"/>
    </source>
</evidence>
<dbReference type="GO" id="GO:0008270">
    <property type="term" value="F:zinc ion binding"/>
    <property type="evidence" value="ECO:0007669"/>
    <property type="project" value="UniProtKB-KW"/>
</dbReference>
<evidence type="ECO:0000256" key="3">
    <source>
        <dbReference type="ARBA" id="ARBA00022833"/>
    </source>
</evidence>
<evidence type="ECO:0008006" key="10">
    <source>
        <dbReference type="Google" id="ProtNLM"/>
    </source>
</evidence>
<reference evidence="8" key="1">
    <citation type="submission" date="2022-11" db="EMBL/GenBank/DDBJ databases">
        <authorList>
            <person name="Morgan W.R."/>
            <person name="Tartar A."/>
        </authorList>
    </citation>
    <scope>NUCLEOTIDE SEQUENCE</scope>
    <source>
        <strain evidence="8">ARSEF 373</strain>
    </source>
</reference>
<feature type="region of interest" description="Disordered" evidence="5">
    <location>
        <begin position="671"/>
        <end position="696"/>
    </location>
</feature>
<protein>
    <recommendedName>
        <fullName evidence="10">FYVE-type domain-containing protein</fullName>
    </recommendedName>
</protein>
<dbReference type="AlphaFoldDB" id="A0AAV2Z6Y8"/>
<evidence type="ECO:0000256" key="4">
    <source>
        <dbReference type="PROSITE-ProRule" id="PRU00091"/>
    </source>
</evidence>
<dbReference type="Pfam" id="PF01852">
    <property type="entry name" value="START"/>
    <property type="match status" value="1"/>
</dbReference>
<proteinExistence type="predicted"/>
<organism evidence="8 9">
    <name type="scientific">Lagenidium giganteum</name>
    <dbReference type="NCBI Taxonomy" id="4803"/>
    <lineage>
        <taxon>Eukaryota</taxon>
        <taxon>Sar</taxon>
        <taxon>Stramenopiles</taxon>
        <taxon>Oomycota</taxon>
        <taxon>Peronosporomycetes</taxon>
        <taxon>Pythiales</taxon>
        <taxon>Pythiaceae</taxon>
    </lineage>
</organism>
<dbReference type="InterPro" id="IPR011011">
    <property type="entry name" value="Znf_FYVE_PHD"/>
</dbReference>
<dbReference type="GO" id="GO:0008289">
    <property type="term" value="F:lipid binding"/>
    <property type="evidence" value="ECO:0007669"/>
    <property type="project" value="InterPro"/>
</dbReference>
<dbReference type="InterPro" id="IPR017455">
    <property type="entry name" value="Znf_FYVE-rel"/>
</dbReference>
<dbReference type="Proteomes" id="UP001146120">
    <property type="component" value="Unassembled WGS sequence"/>
</dbReference>
<dbReference type="InterPro" id="IPR052727">
    <property type="entry name" value="Rab4/Rab5_effector"/>
</dbReference>
<name>A0AAV2Z6Y8_9STRA</name>
<dbReference type="InterPro" id="IPR002913">
    <property type="entry name" value="START_lipid-bd_dom"/>
</dbReference>
<keyword evidence="2 4" id="KW-0863">Zinc-finger</keyword>
<evidence type="ECO:0000256" key="2">
    <source>
        <dbReference type="ARBA" id="ARBA00022771"/>
    </source>
</evidence>
<feature type="domain" description="Peptidase S74" evidence="7">
    <location>
        <begin position="218"/>
        <end position="335"/>
    </location>
</feature>
<evidence type="ECO:0000313" key="8">
    <source>
        <dbReference type="EMBL" id="DBA01442.1"/>
    </source>
</evidence>
<dbReference type="Gene3D" id="3.30.530.20">
    <property type="match status" value="1"/>
</dbReference>
<dbReference type="EMBL" id="DAKRPA010000048">
    <property type="protein sequence ID" value="DBA01442.1"/>
    <property type="molecule type" value="Genomic_DNA"/>
</dbReference>
<accession>A0AAV2Z6Y8</accession>